<keyword evidence="14" id="KW-1185">Reference proteome</keyword>
<dbReference type="SUPFAM" id="SSF56935">
    <property type="entry name" value="Porins"/>
    <property type="match status" value="1"/>
</dbReference>
<evidence type="ECO:0000256" key="8">
    <source>
        <dbReference type="PROSITE-ProRule" id="PRU01360"/>
    </source>
</evidence>
<dbReference type="NCBIfam" id="TIGR04057">
    <property type="entry name" value="SusC_RagA_signa"/>
    <property type="match status" value="1"/>
</dbReference>
<comment type="similarity">
    <text evidence="8 9">Belongs to the TonB-dependent receptor family.</text>
</comment>
<evidence type="ECO:0000256" key="1">
    <source>
        <dbReference type="ARBA" id="ARBA00004571"/>
    </source>
</evidence>
<evidence type="ECO:0000256" key="3">
    <source>
        <dbReference type="ARBA" id="ARBA00022452"/>
    </source>
</evidence>
<evidence type="ECO:0000313" key="13">
    <source>
        <dbReference type="EMBL" id="SHH48401.1"/>
    </source>
</evidence>
<evidence type="ECO:0000313" key="14">
    <source>
        <dbReference type="Proteomes" id="UP000184212"/>
    </source>
</evidence>
<evidence type="ECO:0000256" key="2">
    <source>
        <dbReference type="ARBA" id="ARBA00022448"/>
    </source>
</evidence>
<sequence>MSKNFTSQWKGVFLLALLLAAMLCYQPAHAQGSRVSGRISDGADGSPIPGVNVIVKGTSTGSSTDANGSFVINVEDPNAVLVFSFIGYSTQEIPLNGKSSVDVVMQPDTQTLGEVVVVGYGSQSQREVTGSVQQVKGDEFKDIPVSQITQKLQGRLTGVQISQNTGKPGQGMQVRIRGQISLVAGSDPLYVVDGFPIVGDISNINPDEIENISVLKDAASTSLYGSRAANGVVMVTTKKAQAGRTTVGFSAYYGVQQVPQKGRPQVMNGQEFAQFKKESAEDLGVTPDPAFQNPSQYGKGYDWYDAMLRSAPIQNYSVSLASSNDKASASAVLGYFNQDGVLLNSNYKRYSLRVNTEYKVSDKVKIGFNAAPLFSINNTPSTDGAFYATNQNSAVPGGLLNNALLTWPILPYKNADGTVPLTAFIPGVSAFPTPNWYRSLNDVTNKTQTTRLISNAFVQFELLKGLTFKTSLNADVGNSNFINFKPTTASEALFTPPPPTISTSIRNETRYYSWLNENTLTYKTSFGDHNLEILGGFSSQRYRMDYTQTRWTDFSDDRLKTLQTATNIDRTQSRDDVQEWSLLSYFARANYNFKGKYLFSVALRRDGSSRFGSDNKWGTFPSVSAGWNISDEAFMSGVKPISVLKLRASYGTVGNNNIGNYTQYATVSTTTNAIFGSTLAPGASLTTLGNKNLGWETTKAVDVGLDVGLFNDRISFVYDFYTKNTSNLLYSVAVPQESGFQNFNGNIGELKFWGHEFTISSKNTVGKVKWNTDFNIAFNDNKVVALSAGVDRIYGGQNGYATLTQVGHRVGQFWGMVQDGVYKNQADFDSSPKAAASQVGTVKFKDVNGDGVITNGGDKDDRTYIGNPFPTAVFGLTNTVRYSNFDLTVVLSGTHGNSVAVMTDQGTTNLDGVFNVLKEVKDRWRSPENPGAGKYGKTTSGTANERDWFHTRFISDGSNITVRNITLGYNVPLKRNFISGVRLYASVQNLYRFTNYRGPNPEANAATGGDQSAVNATNMGFDWATFPVPVTYTFGLNASFK</sequence>
<evidence type="ECO:0000256" key="7">
    <source>
        <dbReference type="ARBA" id="ARBA00023237"/>
    </source>
</evidence>
<dbReference type="Gene3D" id="2.60.40.1120">
    <property type="entry name" value="Carboxypeptidase-like, regulatory domain"/>
    <property type="match status" value="1"/>
</dbReference>
<dbReference type="InterPro" id="IPR023996">
    <property type="entry name" value="TonB-dep_OMP_SusC/RagA"/>
</dbReference>
<dbReference type="Pfam" id="PF07715">
    <property type="entry name" value="Plug"/>
    <property type="match status" value="1"/>
</dbReference>
<dbReference type="FunFam" id="2.170.130.10:FF:000008">
    <property type="entry name" value="SusC/RagA family TonB-linked outer membrane protein"/>
    <property type="match status" value="1"/>
</dbReference>
<dbReference type="InterPro" id="IPR037066">
    <property type="entry name" value="Plug_dom_sf"/>
</dbReference>
<dbReference type="InterPro" id="IPR012910">
    <property type="entry name" value="Plug_dom"/>
</dbReference>
<keyword evidence="10" id="KW-0732">Signal</keyword>
<feature type="domain" description="TonB-dependent receptor-like beta-barrel" evidence="11">
    <location>
        <begin position="411"/>
        <end position="990"/>
    </location>
</feature>
<dbReference type="Pfam" id="PF00593">
    <property type="entry name" value="TonB_dep_Rec_b-barrel"/>
    <property type="match status" value="1"/>
</dbReference>
<keyword evidence="5 9" id="KW-0798">TonB box</keyword>
<dbReference type="Gene3D" id="2.170.130.10">
    <property type="entry name" value="TonB-dependent receptor, plug domain"/>
    <property type="match status" value="1"/>
</dbReference>
<keyword evidence="3 8" id="KW-1134">Transmembrane beta strand</keyword>
<evidence type="ECO:0000256" key="6">
    <source>
        <dbReference type="ARBA" id="ARBA00023136"/>
    </source>
</evidence>
<dbReference type="EMBL" id="FQWQ01000003">
    <property type="protein sequence ID" value="SHH48401.1"/>
    <property type="molecule type" value="Genomic_DNA"/>
</dbReference>
<organism evidence="13 14">
    <name type="scientific">Chryseolinea serpens</name>
    <dbReference type="NCBI Taxonomy" id="947013"/>
    <lineage>
        <taxon>Bacteria</taxon>
        <taxon>Pseudomonadati</taxon>
        <taxon>Bacteroidota</taxon>
        <taxon>Cytophagia</taxon>
        <taxon>Cytophagales</taxon>
        <taxon>Fulvivirgaceae</taxon>
        <taxon>Chryseolinea</taxon>
    </lineage>
</organism>
<dbReference type="GO" id="GO:0009279">
    <property type="term" value="C:cell outer membrane"/>
    <property type="evidence" value="ECO:0007669"/>
    <property type="project" value="UniProtKB-SubCell"/>
</dbReference>
<dbReference type="InterPro" id="IPR000531">
    <property type="entry name" value="Beta-barrel_TonB"/>
</dbReference>
<dbReference type="SUPFAM" id="SSF49464">
    <property type="entry name" value="Carboxypeptidase regulatory domain-like"/>
    <property type="match status" value="1"/>
</dbReference>
<comment type="subcellular location">
    <subcellularLocation>
        <location evidence="1 8">Cell outer membrane</location>
        <topology evidence="1 8">Multi-pass membrane protein</topology>
    </subcellularLocation>
</comment>
<dbReference type="Proteomes" id="UP000184212">
    <property type="component" value="Unassembled WGS sequence"/>
</dbReference>
<feature type="domain" description="TonB-dependent receptor plug" evidence="12">
    <location>
        <begin position="125"/>
        <end position="232"/>
    </location>
</feature>
<dbReference type="AlphaFoldDB" id="A0A1M5TCI5"/>
<dbReference type="InterPro" id="IPR039426">
    <property type="entry name" value="TonB-dep_rcpt-like"/>
</dbReference>
<gene>
    <name evidence="13" type="ORF">SAMN04488109_3987</name>
</gene>
<protein>
    <submittedName>
        <fullName evidence="13">TonB-linked outer membrane protein, SusC/RagA family</fullName>
    </submittedName>
</protein>
<dbReference type="Pfam" id="PF13715">
    <property type="entry name" value="CarbopepD_reg_2"/>
    <property type="match status" value="1"/>
</dbReference>
<feature type="chain" id="PRO_5009913907" evidence="10">
    <location>
        <begin position="31"/>
        <end position="1041"/>
    </location>
</feature>
<keyword evidence="7 8" id="KW-0998">Cell outer membrane</keyword>
<feature type="signal peptide" evidence="10">
    <location>
        <begin position="1"/>
        <end position="30"/>
    </location>
</feature>
<evidence type="ECO:0000259" key="12">
    <source>
        <dbReference type="Pfam" id="PF07715"/>
    </source>
</evidence>
<dbReference type="RefSeq" id="WP_221408757.1">
    <property type="nucleotide sequence ID" value="NZ_FQWQ01000003.1"/>
</dbReference>
<dbReference type="Gene3D" id="2.40.170.20">
    <property type="entry name" value="TonB-dependent receptor, beta-barrel domain"/>
    <property type="match status" value="1"/>
</dbReference>
<keyword evidence="6 8" id="KW-0472">Membrane</keyword>
<evidence type="ECO:0000256" key="4">
    <source>
        <dbReference type="ARBA" id="ARBA00022692"/>
    </source>
</evidence>
<dbReference type="InterPro" id="IPR036942">
    <property type="entry name" value="Beta-barrel_TonB_sf"/>
</dbReference>
<evidence type="ECO:0000256" key="5">
    <source>
        <dbReference type="ARBA" id="ARBA00023077"/>
    </source>
</evidence>
<evidence type="ECO:0000259" key="11">
    <source>
        <dbReference type="Pfam" id="PF00593"/>
    </source>
</evidence>
<keyword evidence="2 8" id="KW-0813">Transport</keyword>
<reference evidence="13 14" key="1">
    <citation type="submission" date="2016-11" db="EMBL/GenBank/DDBJ databases">
        <authorList>
            <person name="Jaros S."/>
            <person name="Januszkiewicz K."/>
            <person name="Wedrychowicz H."/>
        </authorList>
    </citation>
    <scope>NUCLEOTIDE SEQUENCE [LARGE SCALE GENOMIC DNA]</scope>
    <source>
        <strain evidence="13 14">DSM 24574</strain>
    </source>
</reference>
<dbReference type="NCBIfam" id="TIGR04056">
    <property type="entry name" value="OMP_RagA_SusC"/>
    <property type="match status" value="1"/>
</dbReference>
<dbReference type="PROSITE" id="PS52016">
    <property type="entry name" value="TONB_DEPENDENT_REC_3"/>
    <property type="match status" value="1"/>
</dbReference>
<accession>A0A1M5TCI5</accession>
<name>A0A1M5TCI5_9BACT</name>
<keyword evidence="4 8" id="KW-0812">Transmembrane</keyword>
<dbReference type="STRING" id="947013.SAMN04488109_3987"/>
<dbReference type="InterPro" id="IPR023997">
    <property type="entry name" value="TonB-dep_OMP_SusC/RagA_CS"/>
</dbReference>
<dbReference type="InterPro" id="IPR008969">
    <property type="entry name" value="CarboxyPept-like_regulatory"/>
</dbReference>
<evidence type="ECO:0000256" key="10">
    <source>
        <dbReference type="SAM" id="SignalP"/>
    </source>
</evidence>
<proteinExistence type="inferred from homology"/>
<evidence type="ECO:0000256" key="9">
    <source>
        <dbReference type="RuleBase" id="RU003357"/>
    </source>
</evidence>